<evidence type="ECO:0000256" key="3">
    <source>
        <dbReference type="ARBA" id="ARBA00022630"/>
    </source>
</evidence>
<gene>
    <name evidence="7" type="ORF">SEMRO_652_G181890.1</name>
</gene>
<evidence type="ECO:0000259" key="6">
    <source>
        <dbReference type="Pfam" id="PF01266"/>
    </source>
</evidence>
<evidence type="ECO:0000256" key="5">
    <source>
        <dbReference type="ARBA" id="ARBA00023002"/>
    </source>
</evidence>
<name>A0A9N8HGR1_9STRA</name>
<keyword evidence="4" id="KW-0274">FAD</keyword>
<dbReference type="GO" id="GO:0071949">
    <property type="term" value="F:FAD binding"/>
    <property type="evidence" value="ECO:0007669"/>
    <property type="project" value="InterPro"/>
</dbReference>
<dbReference type="SUPFAM" id="SSF51971">
    <property type="entry name" value="Nucleotide-binding domain"/>
    <property type="match status" value="1"/>
</dbReference>
<dbReference type="OrthoDB" id="2015447at2759"/>
<comment type="similarity">
    <text evidence="2">Belongs to the DAMOX/DASOX family.</text>
</comment>
<dbReference type="EMBL" id="CAICTM010000651">
    <property type="protein sequence ID" value="CAB9514433.1"/>
    <property type="molecule type" value="Genomic_DNA"/>
</dbReference>
<dbReference type="GO" id="GO:0019478">
    <property type="term" value="P:D-amino acid catabolic process"/>
    <property type="evidence" value="ECO:0007669"/>
    <property type="project" value="TreeGrafter"/>
</dbReference>
<evidence type="ECO:0000313" key="8">
    <source>
        <dbReference type="Proteomes" id="UP001153069"/>
    </source>
</evidence>
<dbReference type="GO" id="GO:0003884">
    <property type="term" value="F:D-amino-acid oxidase activity"/>
    <property type="evidence" value="ECO:0007669"/>
    <property type="project" value="InterPro"/>
</dbReference>
<dbReference type="GO" id="GO:0005737">
    <property type="term" value="C:cytoplasm"/>
    <property type="evidence" value="ECO:0007669"/>
    <property type="project" value="TreeGrafter"/>
</dbReference>
<dbReference type="SUPFAM" id="SSF54373">
    <property type="entry name" value="FAD-linked reductases, C-terminal domain"/>
    <property type="match status" value="1"/>
</dbReference>
<dbReference type="Proteomes" id="UP001153069">
    <property type="component" value="Unassembled WGS sequence"/>
</dbReference>
<keyword evidence="5" id="KW-0560">Oxidoreductase</keyword>
<protein>
    <submittedName>
        <fullName evidence="7">D-amino-acid oxidase</fullName>
    </submittedName>
</protein>
<proteinExistence type="inferred from homology"/>
<keyword evidence="3" id="KW-0285">Flavoprotein</keyword>
<comment type="cofactor">
    <cofactor evidence="1">
        <name>FAD</name>
        <dbReference type="ChEBI" id="CHEBI:57692"/>
    </cofactor>
</comment>
<comment type="caution">
    <text evidence="7">The sequence shown here is derived from an EMBL/GenBank/DDBJ whole genome shotgun (WGS) entry which is preliminary data.</text>
</comment>
<dbReference type="Gene3D" id="3.30.9.10">
    <property type="entry name" value="D-Amino Acid Oxidase, subunit A, domain 2"/>
    <property type="match status" value="1"/>
</dbReference>
<keyword evidence="8" id="KW-1185">Reference proteome</keyword>
<sequence>MRALVVGSGAIGLRTAVELIRRKVPVTLRSPVSPLHPSVCSIGAGGLWMPFHCDDSRTDRWASETLDELWSLGKEEDNDLVEIMPAVSLENNNNELVRQTEDTNSTYTDTDKLPTWTKDPRLEFQQLTVEMLGWQNIVKKLRIPTEEELKRAGYWHAWMFQTPIVDSPKMLQALLKEIEENPDADVDVETGEYYESVDHMQEVAQSLSCDTVINCAGMGSHAMCQDKNLVGGRGVLLQVERNNCPRRPSLQGMEQDAVLLTEARPWGSDTEPCYMIPRGNIIAIGGTYLEGDTHPQLRDSERKRLMENAQLMGIDIANANILGEWTGFRPYRPIVRCEEEETQGHVRVIHSYGHGGSGWTVNVGAAKEVADILLRT</sequence>
<dbReference type="InterPro" id="IPR006076">
    <property type="entry name" value="FAD-dep_OxRdtase"/>
</dbReference>
<feature type="domain" description="FAD dependent oxidoreductase" evidence="6">
    <location>
        <begin position="3"/>
        <end position="371"/>
    </location>
</feature>
<dbReference type="Gene3D" id="3.40.50.720">
    <property type="entry name" value="NAD(P)-binding Rossmann-like Domain"/>
    <property type="match status" value="1"/>
</dbReference>
<evidence type="ECO:0000256" key="1">
    <source>
        <dbReference type="ARBA" id="ARBA00001974"/>
    </source>
</evidence>
<evidence type="ECO:0000256" key="4">
    <source>
        <dbReference type="ARBA" id="ARBA00022827"/>
    </source>
</evidence>
<reference evidence="7" key="1">
    <citation type="submission" date="2020-06" db="EMBL/GenBank/DDBJ databases">
        <authorList>
            <consortium name="Plant Systems Biology data submission"/>
        </authorList>
    </citation>
    <scope>NUCLEOTIDE SEQUENCE</scope>
    <source>
        <strain evidence="7">D6</strain>
    </source>
</reference>
<evidence type="ECO:0000313" key="7">
    <source>
        <dbReference type="EMBL" id="CAB9514433.1"/>
    </source>
</evidence>
<dbReference type="InterPro" id="IPR023209">
    <property type="entry name" value="DAO"/>
</dbReference>
<accession>A0A9N8HGR1</accession>
<organism evidence="7 8">
    <name type="scientific">Seminavis robusta</name>
    <dbReference type="NCBI Taxonomy" id="568900"/>
    <lineage>
        <taxon>Eukaryota</taxon>
        <taxon>Sar</taxon>
        <taxon>Stramenopiles</taxon>
        <taxon>Ochrophyta</taxon>
        <taxon>Bacillariophyta</taxon>
        <taxon>Bacillariophyceae</taxon>
        <taxon>Bacillariophycidae</taxon>
        <taxon>Naviculales</taxon>
        <taxon>Naviculaceae</taxon>
        <taxon>Seminavis</taxon>
    </lineage>
</organism>
<dbReference type="PANTHER" id="PTHR11530:SF11">
    <property type="entry name" value="D-ASPARTATE OXIDASE"/>
    <property type="match status" value="1"/>
</dbReference>
<evidence type="ECO:0000256" key="2">
    <source>
        <dbReference type="ARBA" id="ARBA00006730"/>
    </source>
</evidence>
<dbReference type="PANTHER" id="PTHR11530">
    <property type="entry name" value="D-AMINO ACID OXIDASE"/>
    <property type="match status" value="1"/>
</dbReference>
<dbReference type="Pfam" id="PF01266">
    <property type="entry name" value="DAO"/>
    <property type="match status" value="1"/>
</dbReference>
<dbReference type="AlphaFoldDB" id="A0A9N8HGR1"/>